<accession>A0A699SQE5</accession>
<reference evidence="1" key="1">
    <citation type="journal article" date="2019" name="Sci. Rep.">
        <title>Draft genome of Tanacetum cinerariifolium, the natural source of mosquito coil.</title>
        <authorList>
            <person name="Yamashiro T."/>
            <person name="Shiraishi A."/>
            <person name="Satake H."/>
            <person name="Nakayama K."/>
        </authorList>
    </citation>
    <scope>NUCLEOTIDE SEQUENCE</scope>
</reference>
<dbReference type="AlphaFoldDB" id="A0A699SQE5"/>
<sequence>NEDNRGARPVAREYTYQDFMKCQPLKFKGTEGVVSALTWWNSHKRTIRADAAFAMSRRELMKLMAEVYCPRTEI</sequence>
<organism evidence="1">
    <name type="scientific">Tanacetum cinerariifolium</name>
    <name type="common">Dalmatian daisy</name>
    <name type="synonym">Chrysanthemum cinerariifolium</name>
    <dbReference type="NCBI Taxonomy" id="118510"/>
    <lineage>
        <taxon>Eukaryota</taxon>
        <taxon>Viridiplantae</taxon>
        <taxon>Streptophyta</taxon>
        <taxon>Embryophyta</taxon>
        <taxon>Tracheophyta</taxon>
        <taxon>Spermatophyta</taxon>
        <taxon>Magnoliopsida</taxon>
        <taxon>eudicotyledons</taxon>
        <taxon>Gunneridae</taxon>
        <taxon>Pentapetalae</taxon>
        <taxon>asterids</taxon>
        <taxon>campanulids</taxon>
        <taxon>Asterales</taxon>
        <taxon>Asteraceae</taxon>
        <taxon>Asteroideae</taxon>
        <taxon>Anthemideae</taxon>
        <taxon>Anthemidinae</taxon>
        <taxon>Tanacetum</taxon>
    </lineage>
</organism>
<comment type="caution">
    <text evidence="1">The sequence shown here is derived from an EMBL/GenBank/DDBJ whole genome shotgun (WGS) entry which is preliminary data.</text>
</comment>
<evidence type="ECO:0000313" key="1">
    <source>
        <dbReference type="EMBL" id="GFD00097.1"/>
    </source>
</evidence>
<dbReference type="EMBL" id="BKCJ011182592">
    <property type="protein sequence ID" value="GFD00097.1"/>
    <property type="molecule type" value="Genomic_DNA"/>
</dbReference>
<name>A0A699SQE5_TANCI</name>
<feature type="non-terminal residue" evidence="1">
    <location>
        <position position="1"/>
    </location>
</feature>
<evidence type="ECO:0008006" key="2">
    <source>
        <dbReference type="Google" id="ProtNLM"/>
    </source>
</evidence>
<proteinExistence type="predicted"/>
<gene>
    <name evidence="1" type="ORF">Tci_872066</name>
</gene>
<protein>
    <recommendedName>
        <fullName evidence="2">Reverse transcriptase domain-containing protein</fullName>
    </recommendedName>
</protein>